<evidence type="ECO:0000256" key="8">
    <source>
        <dbReference type="PIRSR" id="PIRSR630616-3"/>
    </source>
</evidence>
<dbReference type="CDD" id="cd05117">
    <property type="entry name" value="STKc_CAMK"/>
    <property type="match status" value="1"/>
</dbReference>
<evidence type="ECO:0000256" key="2">
    <source>
        <dbReference type="ARBA" id="ARBA00022679"/>
    </source>
</evidence>
<protein>
    <submittedName>
        <fullName evidence="12">Kinase-like domain-containing protein</fullName>
    </submittedName>
</protein>
<evidence type="ECO:0000256" key="9">
    <source>
        <dbReference type="PROSITE-ProRule" id="PRU10141"/>
    </source>
</evidence>
<dbReference type="InterPro" id="IPR011009">
    <property type="entry name" value="Kinase-like_dom_sf"/>
</dbReference>
<comment type="caution">
    <text evidence="12">The sequence shown here is derived from an EMBL/GenBank/DDBJ whole genome shotgun (WGS) entry which is preliminary data.</text>
</comment>
<evidence type="ECO:0000256" key="3">
    <source>
        <dbReference type="ARBA" id="ARBA00022741"/>
    </source>
</evidence>
<feature type="domain" description="Protein kinase" evidence="11">
    <location>
        <begin position="21"/>
        <end position="293"/>
    </location>
</feature>
<gene>
    <name evidence="12" type="ORF">BCR44DRAFT_1101988</name>
</gene>
<dbReference type="PROSITE" id="PS00107">
    <property type="entry name" value="PROTEIN_KINASE_ATP"/>
    <property type="match status" value="1"/>
</dbReference>
<feature type="cross-link" description="Glycyl lysine isopeptide (Lys-Gly) (interchain with G-Cter in SUMO2)" evidence="8">
    <location>
        <position position="148"/>
    </location>
</feature>
<dbReference type="PROSITE" id="PS50011">
    <property type="entry name" value="PROTEIN_KINASE_DOM"/>
    <property type="match status" value="1"/>
</dbReference>
<keyword evidence="3 7" id="KW-0547">Nucleotide-binding</keyword>
<evidence type="ECO:0000259" key="11">
    <source>
        <dbReference type="PROSITE" id="PS50011"/>
    </source>
</evidence>
<feature type="binding site" evidence="7">
    <location>
        <begin position="101"/>
        <end position="103"/>
    </location>
    <ligand>
        <name>ATP</name>
        <dbReference type="ChEBI" id="CHEBI:30616"/>
    </ligand>
</feature>
<dbReference type="InterPro" id="IPR017441">
    <property type="entry name" value="Protein_kinase_ATP_BS"/>
</dbReference>
<dbReference type="InterPro" id="IPR000719">
    <property type="entry name" value="Prot_kinase_dom"/>
</dbReference>
<feature type="binding site" evidence="7 9">
    <location>
        <position position="50"/>
    </location>
    <ligand>
        <name>ATP</name>
        <dbReference type="ChEBI" id="CHEBI:30616"/>
    </ligand>
</feature>
<dbReference type="Proteomes" id="UP000193411">
    <property type="component" value="Unassembled WGS sequence"/>
</dbReference>
<name>A0A1Y2I3T4_9FUNG</name>
<keyword evidence="4 12" id="KW-0418">Kinase</keyword>
<feature type="binding site" evidence="7">
    <location>
        <position position="167"/>
    </location>
    <ligand>
        <name>ATP</name>
        <dbReference type="ChEBI" id="CHEBI:30616"/>
    </ligand>
</feature>
<accession>A0A1Y2I3T4</accession>
<dbReference type="Pfam" id="PF00069">
    <property type="entry name" value="Pkinase"/>
    <property type="match status" value="1"/>
</dbReference>
<dbReference type="OrthoDB" id="40902at2759"/>
<dbReference type="GO" id="GO:0005524">
    <property type="term" value="F:ATP binding"/>
    <property type="evidence" value="ECO:0007669"/>
    <property type="project" value="UniProtKB-UniRule"/>
</dbReference>
<feature type="binding site" evidence="7">
    <location>
        <begin position="150"/>
        <end position="151"/>
    </location>
    <ligand>
        <name>ATP</name>
        <dbReference type="ChEBI" id="CHEBI:30616"/>
    </ligand>
</feature>
<evidence type="ECO:0000256" key="1">
    <source>
        <dbReference type="ARBA" id="ARBA00022527"/>
    </source>
</evidence>
<dbReference type="FunFam" id="1.10.510.10:FF:000571">
    <property type="entry name" value="Maternal embryonic leucine zipper kinase"/>
    <property type="match status" value="1"/>
</dbReference>
<reference evidence="12 13" key="1">
    <citation type="submission" date="2016-07" db="EMBL/GenBank/DDBJ databases">
        <title>Pervasive Adenine N6-methylation of Active Genes in Fungi.</title>
        <authorList>
            <consortium name="DOE Joint Genome Institute"/>
            <person name="Mondo S.J."/>
            <person name="Dannebaum R.O."/>
            <person name="Kuo R.C."/>
            <person name="Labutti K."/>
            <person name="Haridas S."/>
            <person name="Kuo A."/>
            <person name="Salamov A."/>
            <person name="Ahrendt S.R."/>
            <person name="Lipzen A."/>
            <person name="Sullivan W."/>
            <person name="Andreopoulos W.B."/>
            <person name="Clum A."/>
            <person name="Lindquist E."/>
            <person name="Daum C."/>
            <person name="Ramamoorthy G.K."/>
            <person name="Gryganskyi A."/>
            <person name="Culley D."/>
            <person name="Magnuson J.K."/>
            <person name="James T.Y."/>
            <person name="O'Malley M.A."/>
            <person name="Stajich J.E."/>
            <person name="Spatafora J.W."/>
            <person name="Visel A."/>
            <person name="Grigoriev I.V."/>
        </authorList>
    </citation>
    <scope>NUCLEOTIDE SEQUENCE [LARGE SCALE GENOMIC DNA]</scope>
    <source>
        <strain evidence="12 13">PL171</strain>
    </source>
</reference>
<dbReference type="PANTHER" id="PTHR24350">
    <property type="entry name" value="SERINE/THREONINE-PROTEIN KINASE IAL-RELATED"/>
    <property type="match status" value="1"/>
</dbReference>
<feature type="region of interest" description="Disordered" evidence="10">
    <location>
        <begin position="340"/>
        <end position="359"/>
    </location>
</feature>
<evidence type="ECO:0000256" key="7">
    <source>
        <dbReference type="PIRSR" id="PIRSR630616-2"/>
    </source>
</evidence>
<dbReference type="Gene3D" id="1.10.510.10">
    <property type="entry name" value="Transferase(Phosphotransferase) domain 1"/>
    <property type="match status" value="1"/>
</dbReference>
<keyword evidence="5 7" id="KW-0067">ATP-binding</keyword>
<dbReference type="PROSITE" id="PS00108">
    <property type="entry name" value="PROTEIN_KINASE_ST"/>
    <property type="match status" value="1"/>
</dbReference>
<dbReference type="EMBL" id="MCFL01000002">
    <property type="protein sequence ID" value="ORZ40884.1"/>
    <property type="molecule type" value="Genomic_DNA"/>
</dbReference>
<evidence type="ECO:0000256" key="5">
    <source>
        <dbReference type="ARBA" id="ARBA00022840"/>
    </source>
</evidence>
<evidence type="ECO:0000256" key="10">
    <source>
        <dbReference type="SAM" id="MobiDB-lite"/>
    </source>
</evidence>
<evidence type="ECO:0000256" key="4">
    <source>
        <dbReference type="ARBA" id="ARBA00022777"/>
    </source>
</evidence>
<feature type="active site" description="Proton acceptor" evidence="6">
    <location>
        <position position="146"/>
    </location>
</feature>
<dbReference type="SMART" id="SM00220">
    <property type="entry name" value="S_TKc"/>
    <property type="match status" value="1"/>
</dbReference>
<evidence type="ECO:0000313" key="13">
    <source>
        <dbReference type="Proteomes" id="UP000193411"/>
    </source>
</evidence>
<keyword evidence="2" id="KW-0808">Transferase</keyword>
<dbReference type="InterPro" id="IPR008271">
    <property type="entry name" value="Ser/Thr_kinase_AS"/>
</dbReference>
<evidence type="ECO:0000256" key="6">
    <source>
        <dbReference type="PIRSR" id="PIRSR630616-1"/>
    </source>
</evidence>
<keyword evidence="13" id="KW-1185">Reference proteome</keyword>
<sequence length="745" mass="83923">MYPDPNEELKDPEYSVIHDKYLLTRKLGSGTYASVYLTQELTTGRRYACKVVNKRKAGLSERQTSNKLVQEIEVIRHFNHPNIIRVHNCIETRLYLYVVMDLAQSGELFDYLAAQYGIEETKCKLIMYQIFKGLKYLHENKVVHRDIKPENILLDFSGEFPRVMLADFGLAKRRNTEGPERMTTLCGTLNYLAPEVINPPVRAQGYDDVVDCWAAGIMLFFLLTCRHPFDDENDTKLKKKILRDELKLYAPASDGGNLFDHLSPEVADLIHQLLARNPAERLSAAAALKHPWFMSSITELKTAYKAVHQSWEAQAHRAPPSALTTAEPISAGELFSQSQAVASQLSQGHPEDEQESDLATVGVSAQQPWVPDEDAMMPWMRIPRELAKRRVFGHAIGVRELVSRAVCQLAAAAAVRAAPRHQRVFQSTRCGNVSAAATGRPWIRVWTFDVGPIRSARKCDSSARPWLVSASSWWIFFHGSPKFHVATWPRRSPTRPRKPKLADTVLVKVCRQHEQLYVATVAATLSPTAPTRPRLAALAVLFRIMVSKPRVQFRTPRRVLGSWAVLRHVLPIVRRRFGARAGHQYAAGSTRQSPTAAEAPTVLVRVFRQPAVLMCGERRGVANKVIYTVGFACERQTRGEAACPIVQIPTSPLLLEILASRTLFACDAPLYPRPRFASAIVSFCSDLLFIVVIGSFVRSSLFIRHNDRAPSTAAHSLFIRPCTLLCFRLDIYMPFLQCTFVFHHR</sequence>
<dbReference type="STRING" id="765915.A0A1Y2I3T4"/>
<proteinExistence type="predicted"/>
<organism evidence="12 13">
    <name type="scientific">Catenaria anguillulae PL171</name>
    <dbReference type="NCBI Taxonomy" id="765915"/>
    <lineage>
        <taxon>Eukaryota</taxon>
        <taxon>Fungi</taxon>
        <taxon>Fungi incertae sedis</taxon>
        <taxon>Blastocladiomycota</taxon>
        <taxon>Blastocladiomycetes</taxon>
        <taxon>Blastocladiales</taxon>
        <taxon>Catenariaceae</taxon>
        <taxon>Catenaria</taxon>
    </lineage>
</organism>
<dbReference type="SUPFAM" id="SSF56112">
    <property type="entry name" value="Protein kinase-like (PK-like)"/>
    <property type="match status" value="1"/>
</dbReference>
<dbReference type="FunFam" id="3.30.200.20:FF:000042">
    <property type="entry name" value="Aurora kinase A"/>
    <property type="match status" value="1"/>
</dbReference>
<evidence type="ECO:0000313" key="12">
    <source>
        <dbReference type="EMBL" id="ORZ40884.1"/>
    </source>
</evidence>
<dbReference type="AlphaFoldDB" id="A0A1Y2I3T4"/>
<dbReference type="InterPro" id="IPR030616">
    <property type="entry name" value="Aur-like"/>
</dbReference>
<keyword evidence="1" id="KW-0723">Serine/threonine-protein kinase</keyword>
<dbReference type="GO" id="GO:0004674">
    <property type="term" value="F:protein serine/threonine kinase activity"/>
    <property type="evidence" value="ECO:0007669"/>
    <property type="project" value="UniProtKB-KW"/>
</dbReference>